<dbReference type="RefSeq" id="WP_075014001.1">
    <property type="nucleotide sequence ID" value="NZ_FOWE01000006.1"/>
</dbReference>
<protein>
    <recommendedName>
        <fullName evidence="3">Peroxide stress protein YaaA</fullName>
    </recommendedName>
</protein>
<dbReference type="PANTHER" id="PTHR30283">
    <property type="entry name" value="PEROXIDE STRESS RESPONSE PROTEIN YAAA"/>
    <property type="match status" value="1"/>
</dbReference>
<name>A0A1I5G8M1_9ACTN</name>
<dbReference type="Pfam" id="PF03883">
    <property type="entry name" value="H2O2_YaaD"/>
    <property type="match status" value="1"/>
</dbReference>
<gene>
    <name evidence="1" type="ORF">SAMN05660359_02659</name>
</gene>
<sequence length="248" mass="25726">MLVLLPPSETKAPDGDGAPLDLAALGTPELTPVRERLVRALVDLAADPPAARTALGLSPGQDAELARNAALCTSPTTPAIQRYTGVLYDALAVRTLTRAQRARADRRLAVGSALFGLVRAGDPIPAYRLSAGCTLPGLPPLRALWRRALGPVLAGSGELVVDLRSAAYQSLAPVPGAVTVDVVSVRADGSRTVVSHANKAHKGLVARLLATTTAEPDGVVRVRALLRRAGLHVEHDGGTALTLVLRPS</sequence>
<dbReference type="PANTHER" id="PTHR30283:SF4">
    <property type="entry name" value="PEROXIDE STRESS RESISTANCE PROTEIN YAAA"/>
    <property type="match status" value="1"/>
</dbReference>
<dbReference type="Proteomes" id="UP000183642">
    <property type="component" value="Unassembled WGS sequence"/>
</dbReference>
<dbReference type="OrthoDB" id="3210767at2"/>
<dbReference type="EMBL" id="FOWE01000006">
    <property type="protein sequence ID" value="SFO32405.1"/>
    <property type="molecule type" value="Genomic_DNA"/>
</dbReference>
<dbReference type="InterPro" id="IPR005583">
    <property type="entry name" value="YaaA"/>
</dbReference>
<accession>A0A1I5G8M1</accession>
<reference evidence="2" key="1">
    <citation type="submission" date="2016-10" db="EMBL/GenBank/DDBJ databases">
        <authorList>
            <person name="Varghese N."/>
            <person name="Submissions S."/>
        </authorList>
    </citation>
    <scope>NUCLEOTIDE SEQUENCE [LARGE SCALE GENOMIC DNA]</scope>
    <source>
        <strain evidence="2">DSM 43161</strain>
    </source>
</reference>
<evidence type="ECO:0008006" key="3">
    <source>
        <dbReference type="Google" id="ProtNLM"/>
    </source>
</evidence>
<dbReference type="NCBIfam" id="NF002544">
    <property type="entry name" value="PRK02101.2-1"/>
    <property type="match status" value="1"/>
</dbReference>
<dbReference type="AlphaFoldDB" id="A0A1I5G8M1"/>
<dbReference type="GO" id="GO:0033194">
    <property type="term" value="P:response to hydroperoxide"/>
    <property type="evidence" value="ECO:0007669"/>
    <property type="project" value="TreeGrafter"/>
</dbReference>
<organism evidence="1 2">
    <name type="scientific">Geodermatophilus obscurus</name>
    <dbReference type="NCBI Taxonomy" id="1861"/>
    <lineage>
        <taxon>Bacteria</taxon>
        <taxon>Bacillati</taxon>
        <taxon>Actinomycetota</taxon>
        <taxon>Actinomycetes</taxon>
        <taxon>Geodermatophilales</taxon>
        <taxon>Geodermatophilaceae</taxon>
        <taxon>Geodermatophilus</taxon>
    </lineage>
</organism>
<dbReference type="GO" id="GO:0005829">
    <property type="term" value="C:cytosol"/>
    <property type="evidence" value="ECO:0007669"/>
    <property type="project" value="TreeGrafter"/>
</dbReference>
<keyword evidence="2" id="KW-1185">Reference proteome</keyword>
<proteinExistence type="predicted"/>
<evidence type="ECO:0000313" key="1">
    <source>
        <dbReference type="EMBL" id="SFO32405.1"/>
    </source>
</evidence>
<evidence type="ECO:0000313" key="2">
    <source>
        <dbReference type="Proteomes" id="UP000183642"/>
    </source>
</evidence>